<protein>
    <recommendedName>
        <fullName evidence="5">Coiled-coil domain-containing protein 13</fullName>
    </recommendedName>
</protein>
<evidence type="ECO:0000313" key="3">
    <source>
        <dbReference type="EMBL" id="CAC5412117.1"/>
    </source>
</evidence>
<dbReference type="Proteomes" id="UP000507470">
    <property type="component" value="Unassembled WGS sequence"/>
</dbReference>
<organism evidence="3 4">
    <name type="scientific">Mytilus coruscus</name>
    <name type="common">Sea mussel</name>
    <dbReference type="NCBI Taxonomy" id="42192"/>
    <lineage>
        <taxon>Eukaryota</taxon>
        <taxon>Metazoa</taxon>
        <taxon>Spiralia</taxon>
        <taxon>Lophotrochozoa</taxon>
        <taxon>Mollusca</taxon>
        <taxon>Bivalvia</taxon>
        <taxon>Autobranchia</taxon>
        <taxon>Pteriomorphia</taxon>
        <taxon>Mytilida</taxon>
        <taxon>Mytiloidea</taxon>
        <taxon>Mytilidae</taxon>
        <taxon>Mytilinae</taxon>
        <taxon>Mytilus</taxon>
    </lineage>
</organism>
<keyword evidence="1" id="KW-0175">Coiled coil</keyword>
<feature type="coiled-coil region" evidence="1">
    <location>
        <begin position="186"/>
        <end position="227"/>
    </location>
</feature>
<feature type="coiled-coil region" evidence="1">
    <location>
        <begin position="120"/>
        <end position="161"/>
    </location>
</feature>
<keyword evidence="4" id="KW-1185">Reference proteome</keyword>
<dbReference type="PANTHER" id="PTHR31935:SF1">
    <property type="entry name" value="COILED-COIL DOMAIN-CONTAINING PROTEIN 13"/>
    <property type="match status" value="1"/>
</dbReference>
<evidence type="ECO:0000256" key="2">
    <source>
        <dbReference type="SAM" id="MobiDB-lite"/>
    </source>
</evidence>
<dbReference type="GO" id="GO:0031122">
    <property type="term" value="P:cytoplasmic microtubule organization"/>
    <property type="evidence" value="ECO:0007669"/>
    <property type="project" value="TreeGrafter"/>
</dbReference>
<dbReference type="AlphaFoldDB" id="A0A6J8DWL4"/>
<gene>
    <name evidence="3" type="ORF">MCOR_45136</name>
</gene>
<name>A0A6J8DWL4_MYTCO</name>
<proteinExistence type="predicted"/>
<dbReference type="OrthoDB" id="10258312at2759"/>
<sequence>MEAETSETLKKQFQLLQEQQQKKLQRRKQKKEEKSKEKSIVNTSNAFGVDDDLNLKLADPVPKGSGYISEELVQHLNNQIREVKDENGRLYRLLSEKDFEIRNLKQKREEDEAAGGKVTNEAAATKIVELSKKVRELTAELQSEKTKVKQYGKKCMELQNQISNIPEETRSMLGSAVSLNSQMDEKKENEVDVKGLQDKLRHTENKMSEYRIQCSTLKNEIKMAQKVLQQEIGTENISIQSLMNQQSSWRGRAQQIISLQQKVEELKGKLENSKPKEYDLEREMLGNSSARKRTGDDRHREQLRKIDKEKKEAQEAGAKTVQSLLAAKKPGGNKDQQEKPPKRDKRTHSDVSEEKSLVKQSDLKELVTSIVSQLLNTLKDSITAEFNSKLREKTGQLQDNVDSLNLENHLLKEKLREKEIKIKELDEKVEDCNLRSVDALKSANYNEQYSRKHNIRIVNYPEKNNENLHAEFINLIKKRLED</sequence>
<dbReference type="Gene3D" id="1.20.5.170">
    <property type="match status" value="1"/>
</dbReference>
<dbReference type="InterPro" id="IPR038929">
    <property type="entry name" value="CCDC13"/>
</dbReference>
<feature type="compositionally biased region" description="Basic and acidic residues" evidence="2">
    <location>
        <begin position="335"/>
        <end position="358"/>
    </location>
</feature>
<dbReference type="EMBL" id="CACVKT020007977">
    <property type="protein sequence ID" value="CAC5412117.1"/>
    <property type="molecule type" value="Genomic_DNA"/>
</dbReference>
<feature type="region of interest" description="Disordered" evidence="2">
    <location>
        <begin position="323"/>
        <end position="358"/>
    </location>
</feature>
<feature type="region of interest" description="Disordered" evidence="2">
    <location>
        <begin position="268"/>
        <end position="300"/>
    </location>
</feature>
<evidence type="ECO:0000256" key="1">
    <source>
        <dbReference type="SAM" id="Coils"/>
    </source>
</evidence>
<dbReference type="GO" id="GO:1905515">
    <property type="term" value="P:non-motile cilium assembly"/>
    <property type="evidence" value="ECO:0007669"/>
    <property type="project" value="TreeGrafter"/>
</dbReference>
<evidence type="ECO:0000313" key="4">
    <source>
        <dbReference type="Proteomes" id="UP000507470"/>
    </source>
</evidence>
<evidence type="ECO:0008006" key="5">
    <source>
        <dbReference type="Google" id="ProtNLM"/>
    </source>
</evidence>
<dbReference type="GO" id="GO:0034451">
    <property type="term" value="C:centriolar satellite"/>
    <property type="evidence" value="ECO:0007669"/>
    <property type="project" value="TreeGrafter"/>
</dbReference>
<feature type="compositionally biased region" description="Basic and acidic residues" evidence="2">
    <location>
        <begin position="268"/>
        <end position="284"/>
    </location>
</feature>
<dbReference type="PANTHER" id="PTHR31935">
    <property type="entry name" value="COILED-COIL DOMAIN-CONTAINING PROTEIN 13"/>
    <property type="match status" value="1"/>
</dbReference>
<reference evidence="3 4" key="1">
    <citation type="submission" date="2020-06" db="EMBL/GenBank/DDBJ databases">
        <authorList>
            <person name="Li R."/>
            <person name="Bekaert M."/>
        </authorList>
    </citation>
    <scope>NUCLEOTIDE SEQUENCE [LARGE SCALE GENOMIC DNA]</scope>
    <source>
        <strain evidence="4">wild</strain>
    </source>
</reference>
<accession>A0A6J8DWL4</accession>
<feature type="compositionally biased region" description="Basic and acidic residues" evidence="2">
    <location>
        <begin position="30"/>
        <end position="39"/>
    </location>
</feature>
<feature type="region of interest" description="Disordered" evidence="2">
    <location>
        <begin position="20"/>
        <end position="43"/>
    </location>
</feature>
<feature type="coiled-coil region" evidence="1">
    <location>
        <begin position="387"/>
        <end position="435"/>
    </location>
</feature>